<evidence type="ECO:0000313" key="2">
    <source>
        <dbReference type="EMBL" id="KAA9016907.1"/>
    </source>
</evidence>
<keyword evidence="1" id="KW-0812">Transmembrane</keyword>
<protein>
    <submittedName>
        <fullName evidence="3">Uncharacterized protein</fullName>
    </submittedName>
</protein>
<evidence type="ECO:0000313" key="4">
    <source>
        <dbReference type="Proteomes" id="UP000325933"/>
    </source>
</evidence>
<feature type="transmembrane region" description="Helical" evidence="1">
    <location>
        <begin position="71"/>
        <end position="88"/>
    </location>
</feature>
<keyword evidence="1" id="KW-0472">Membrane</keyword>
<proteinExistence type="predicted"/>
<name>A0A5J5I3D4_9SPHN</name>
<evidence type="ECO:0000313" key="3">
    <source>
        <dbReference type="EMBL" id="KAA9029886.1"/>
    </source>
</evidence>
<keyword evidence="5" id="KW-1185">Reference proteome</keyword>
<dbReference type="EMBL" id="VYQA01000007">
    <property type="protein sequence ID" value="KAA9029886.1"/>
    <property type="molecule type" value="Genomic_DNA"/>
</dbReference>
<evidence type="ECO:0000256" key="1">
    <source>
        <dbReference type="SAM" id="Phobius"/>
    </source>
</evidence>
<keyword evidence="1" id="KW-1133">Transmembrane helix</keyword>
<sequence length="119" mass="12306">MMRLPILAALWTLLAVTLLSALAPLGPPLSRATGSAFNPATLDVVLKARAQPASQTAVATPRPGGDGASPPMLLALALAIVLLAIRHARATGSVARYRAPLRSLTPARTRRARAPPFAS</sequence>
<dbReference type="Proteomes" id="UP000326364">
    <property type="component" value="Unassembled WGS sequence"/>
</dbReference>
<organism evidence="3 4">
    <name type="scientific">Sphingobium limneticum</name>
    <dbReference type="NCBI Taxonomy" id="1007511"/>
    <lineage>
        <taxon>Bacteria</taxon>
        <taxon>Pseudomonadati</taxon>
        <taxon>Pseudomonadota</taxon>
        <taxon>Alphaproteobacteria</taxon>
        <taxon>Sphingomonadales</taxon>
        <taxon>Sphingomonadaceae</taxon>
        <taxon>Sphingobium</taxon>
    </lineage>
</organism>
<dbReference type="EMBL" id="VYQB01000007">
    <property type="protein sequence ID" value="KAA9016907.1"/>
    <property type="molecule type" value="Genomic_DNA"/>
</dbReference>
<dbReference type="AlphaFoldDB" id="A0A5J5I3D4"/>
<evidence type="ECO:0000313" key="5">
    <source>
        <dbReference type="Proteomes" id="UP000326364"/>
    </source>
</evidence>
<comment type="caution">
    <text evidence="3">The sequence shown here is derived from an EMBL/GenBank/DDBJ whole genome shotgun (WGS) entry which is preliminary data.</text>
</comment>
<reference evidence="4 5" key="1">
    <citation type="submission" date="2019-09" db="EMBL/GenBank/DDBJ databases">
        <authorList>
            <person name="Feng G."/>
        </authorList>
    </citation>
    <scope>NUCLEOTIDE SEQUENCE [LARGE SCALE GENOMIC DNA]</scope>
    <source>
        <strain evidence="3 4">KACC 19283</strain>
        <strain evidence="2 5">KACC 19284</strain>
    </source>
</reference>
<accession>A0A5J5I3D4</accession>
<gene>
    <name evidence="3" type="ORF">F4U95_10845</name>
    <name evidence="2" type="ORF">F4U96_10900</name>
</gene>
<dbReference type="Proteomes" id="UP000325933">
    <property type="component" value="Unassembled WGS sequence"/>
</dbReference>